<dbReference type="InterPro" id="IPR045469">
    <property type="entry name" value="Nis1"/>
</dbReference>
<comment type="caution">
    <text evidence="4">The sequence shown here is derived from an EMBL/GenBank/DDBJ whole genome shotgun (WGS) entry which is preliminary data.</text>
</comment>
<dbReference type="PANTHER" id="PTHR33112:SF12">
    <property type="entry name" value="HETEROKARYON INCOMPATIBILITY DOMAIN-CONTAINING PROTEIN"/>
    <property type="match status" value="1"/>
</dbReference>
<dbReference type="AlphaFoldDB" id="A0A0F0IAF7"/>
<dbReference type="Pfam" id="PF06985">
    <property type="entry name" value="HET"/>
    <property type="match status" value="1"/>
</dbReference>
<evidence type="ECO:0000259" key="3">
    <source>
        <dbReference type="Pfam" id="PF06985"/>
    </source>
</evidence>
<name>A0A0F0IAF7_ASPPU</name>
<dbReference type="Proteomes" id="UP000033540">
    <property type="component" value="Unassembled WGS sequence"/>
</dbReference>
<gene>
    <name evidence="4" type="ORF">P875_00011021</name>
</gene>
<protein>
    <submittedName>
        <fullName evidence="4">Heterokaryon incompatibility protein HET</fullName>
    </submittedName>
</protein>
<feature type="signal peptide" evidence="2">
    <location>
        <begin position="1"/>
        <end position="20"/>
    </location>
</feature>
<evidence type="ECO:0000313" key="5">
    <source>
        <dbReference type="Proteomes" id="UP000033540"/>
    </source>
</evidence>
<dbReference type="EMBL" id="JZEE01000388">
    <property type="protein sequence ID" value="KJK64729.1"/>
    <property type="molecule type" value="Genomic_DNA"/>
</dbReference>
<feature type="region of interest" description="Disordered" evidence="1">
    <location>
        <begin position="653"/>
        <end position="675"/>
    </location>
</feature>
<evidence type="ECO:0000313" key="4">
    <source>
        <dbReference type="EMBL" id="KJK64729.1"/>
    </source>
</evidence>
<feature type="chain" id="PRO_5002443327" evidence="2">
    <location>
        <begin position="21"/>
        <end position="823"/>
    </location>
</feature>
<reference evidence="4 5" key="1">
    <citation type="submission" date="2015-02" db="EMBL/GenBank/DDBJ databases">
        <title>Draft genome sequence of Aspergillus parasiticus SU-1.</title>
        <authorList>
            <person name="Yu J."/>
            <person name="Fedorova N."/>
            <person name="Yin Y."/>
            <person name="Losada L."/>
            <person name="Zafar N."/>
            <person name="Taujale R."/>
            <person name="Ehrlich K.C."/>
            <person name="Bhatnagar D."/>
            <person name="Cleveland T.E."/>
            <person name="Bennett J.W."/>
            <person name="Nierman W.C."/>
        </authorList>
    </citation>
    <scope>NUCLEOTIDE SEQUENCE [LARGE SCALE GENOMIC DNA]</scope>
    <source>
        <strain evidence="5">ATCC 56775 / NRRL 5862 / SRRC 143 / SU-1</strain>
    </source>
</reference>
<dbReference type="OrthoDB" id="5135333at2759"/>
<organism evidence="4 5">
    <name type="scientific">Aspergillus parasiticus (strain ATCC 56775 / NRRL 5862 / SRRC 143 / SU-1)</name>
    <dbReference type="NCBI Taxonomy" id="1403190"/>
    <lineage>
        <taxon>Eukaryota</taxon>
        <taxon>Fungi</taxon>
        <taxon>Dikarya</taxon>
        <taxon>Ascomycota</taxon>
        <taxon>Pezizomycotina</taxon>
        <taxon>Eurotiomycetes</taxon>
        <taxon>Eurotiomycetidae</taxon>
        <taxon>Eurotiales</taxon>
        <taxon>Aspergillaceae</taxon>
        <taxon>Aspergillus</taxon>
        <taxon>Aspergillus subgen. Circumdati</taxon>
    </lineage>
</organism>
<dbReference type="Pfam" id="PF19271">
    <property type="entry name" value="Nis1"/>
    <property type="match status" value="1"/>
</dbReference>
<dbReference type="STRING" id="1403190.A0A0F0IAF7"/>
<accession>A0A0F0IAF7</accession>
<keyword evidence="2" id="KW-0732">Signal</keyword>
<sequence>MKNLLPFISFAVLILTAAQAIEIGAPTAGTVLSRGSKFTAQVLQPGSVQTCIEVGIALAVNSCDNDVCPQPSDQLGNVLYAGPWTPTAHPSSGSYQNFNLQVPEYMPEGLATFTLTHLCLLGAMYLGDYEEAERSDTAEVFCKPATRNGACIALYITGRSGEPNGRIRLSPQDAIKVKSELGYPDVSYTLSDLIDDSEDKDNCAVRQGRIDATRIRSWIDCCIRDHGQYCCPPSMKKVHTRMGELPTYLASGTKRRILQLMLVDVLEERLVEHSVSEIPEISYVALSYVWGQTPMLQTTTENLTQLRMPGAFSTKNVTLPRTVRDAMALVKEIGYRFLWVDTLCIVQDDPNKSDQILVMNLIYRRARLTIVAMAGENANSGLPGVMQGTHIETPTVVIDGYKLQAKPPSFEIELKRPRLSTRGWTYQEMLLSPRCLFISPYQYYFRCTIRLWPETWLNYHTSQPVSTLIWPTSSGTPSSDILISGYEHYVEAYTRRQLTYDNDILNAFTAVLEELSLLFSATFYDAIPDTNIVRALLWCPTGDGAPKRRSSITNPCADSNPYFPSWSWIGWKGPVTYAGSRFGNLRDLTNMCGLLPQTSLFMKPATTTIFQKIDTSDTKTIKTEQDKVTCRRPNCCATLVATGRTPPITVQDARTTSLAERSPKEHRMGPSPQQLPEKFTKLSILQFRAPTVMANSYYFGKCRYESSTSRYDCVNILPVYDSRRRQCGGFFNPAVHTLTVGESQQFAIIAISVFRTTRLPDEDFVDRHYGFGELNPRKCSCLLHVMLIRFHGEVAERVATGIMHPRAWKDAEQGPEYKLINLA</sequence>
<feature type="domain" description="Heterokaryon incompatibility" evidence="3">
    <location>
        <begin position="283"/>
        <end position="428"/>
    </location>
</feature>
<proteinExistence type="predicted"/>
<evidence type="ECO:0000256" key="1">
    <source>
        <dbReference type="SAM" id="MobiDB-lite"/>
    </source>
</evidence>
<dbReference type="InterPro" id="IPR010730">
    <property type="entry name" value="HET"/>
</dbReference>
<dbReference type="PANTHER" id="PTHR33112">
    <property type="entry name" value="DOMAIN PROTEIN, PUTATIVE-RELATED"/>
    <property type="match status" value="1"/>
</dbReference>
<evidence type="ECO:0000256" key="2">
    <source>
        <dbReference type="SAM" id="SignalP"/>
    </source>
</evidence>